<name>A0ABW9J857_9SPHI</name>
<feature type="compositionally biased region" description="Basic residues" evidence="1">
    <location>
        <begin position="1"/>
        <end position="11"/>
    </location>
</feature>
<keyword evidence="3" id="KW-1185">Reference proteome</keyword>
<feature type="region of interest" description="Disordered" evidence="1">
    <location>
        <begin position="1"/>
        <end position="34"/>
    </location>
</feature>
<evidence type="ECO:0000313" key="2">
    <source>
        <dbReference type="EMBL" id="MFN0256721.1"/>
    </source>
</evidence>
<gene>
    <name evidence="2" type="ORF">E6A44_014120</name>
</gene>
<evidence type="ECO:0000256" key="1">
    <source>
        <dbReference type="SAM" id="MobiDB-lite"/>
    </source>
</evidence>
<evidence type="ECO:0000313" key="3">
    <source>
        <dbReference type="Proteomes" id="UP001517247"/>
    </source>
</evidence>
<proteinExistence type="predicted"/>
<dbReference type="RefSeq" id="WP_138723808.1">
    <property type="nucleotide sequence ID" value="NZ_SSHJ02000007.1"/>
</dbReference>
<protein>
    <submittedName>
        <fullName evidence="2">Uncharacterized protein</fullName>
    </submittedName>
</protein>
<reference evidence="2 3" key="1">
    <citation type="submission" date="2024-12" db="EMBL/GenBank/DDBJ databases">
        <authorList>
            <person name="Hu S."/>
        </authorList>
    </citation>
    <scope>NUCLEOTIDE SEQUENCE [LARGE SCALE GENOMIC DNA]</scope>
    <source>
        <strain evidence="2 3">THG-T11</strain>
    </source>
</reference>
<comment type="caution">
    <text evidence="2">The sequence shown here is derived from an EMBL/GenBank/DDBJ whole genome shotgun (WGS) entry which is preliminary data.</text>
</comment>
<organism evidence="2 3">
    <name type="scientific">Pedobacter ureilyticus</name>
    <dbReference type="NCBI Taxonomy" id="1393051"/>
    <lineage>
        <taxon>Bacteria</taxon>
        <taxon>Pseudomonadati</taxon>
        <taxon>Bacteroidota</taxon>
        <taxon>Sphingobacteriia</taxon>
        <taxon>Sphingobacteriales</taxon>
        <taxon>Sphingobacteriaceae</taxon>
        <taxon>Pedobacter</taxon>
    </lineage>
</organism>
<dbReference type="Proteomes" id="UP001517247">
    <property type="component" value="Unassembled WGS sequence"/>
</dbReference>
<accession>A0ABW9J857</accession>
<dbReference type="EMBL" id="SSHJ02000007">
    <property type="protein sequence ID" value="MFN0256721.1"/>
    <property type="molecule type" value="Genomic_DNA"/>
</dbReference>
<sequence>MDAAPKARKGGGKMGQTSRERGTRKTVPKGRTQGTAAPAFLAQRFYPLATEEATVAPTAACGMERDFYASAGNLCSLYGMAQPPRSGVPFPFNLSRDLEGLRQGLKARGHQIDLRLLEMEEKTCLATVETFSTQSTLFYLPVLPMLNLLENSERRAVGELLQSVFAYLLQVVGVPHFASDYGYLGGIYEMLSDWWSEDGYAEDEAERLAHEAFFERLWHHGKISLHLLSEKSALDDFGQRVNGFKAECDAERDLLKTAADFLALYRNYPERSIIL</sequence>